<dbReference type="EMBL" id="JAKJSC010000001">
    <property type="protein sequence ID" value="MDE5417847.1"/>
    <property type="molecule type" value="Genomic_DNA"/>
</dbReference>
<keyword evidence="5 6" id="KW-0472">Membrane</keyword>
<name>A0ABT5VQZ4_9BACT</name>
<dbReference type="PANTHER" id="PTHR30572">
    <property type="entry name" value="MEMBRANE COMPONENT OF TRANSPORTER-RELATED"/>
    <property type="match status" value="1"/>
</dbReference>
<dbReference type="Pfam" id="PF02687">
    <property type="entry name" value="FtsX"/>
    <property type="match status" value="2"/>
</dbReference>
<feature type="domain" description="MacB-like periplasmic core" evidence="8">
    <location>
        <begin position="20"/>
        <end position="238"/>
    </location>
</feature>
<dbReference type="Proteomes" id="UP001528920">
    <property type="component" value="Unassembled WGS sequence"/>
</dbReference>
<evidence type="ECO:0000313" key="9">
    <source>
        <dbReference type="EMBL" id="MDE5417847.1"/>
    </source>
</evidence>
<feature type="transmembrane region" description="Helical" evidence="6">
    <location>
        <begin position="713"/>
        <end position="733"/>
    </location>
</feature>
<proteinExistence type="predicted"/>
<comment type="subcellular location">
    <subcellularLocation>
        <location evidence="1">Cell membrane</location>
        <topology evidence="1">Multi-pass membrane protein</topology>
    </subcellularLocation>
</comment>
<dbReference type="RefSeq" id="WP_275109184.1">
    <property type="nucleotide sequence ID" value="NZ_JAKJSC010000001.1"/>
</dbReference>
<feature type="transmembrane region" description="Helical" evidence="6">
    <location>
        <begin position="321"/>
        <end position="348"/>
    </location>
</feature>
<keyword evidence="10" id="KW-1185">Reference proteome</keyword>
<dbReference type="PROSITE" id="PS51257">
    <property type="entry name" value="PROKAR_LIPOPROTEIN"/>
    <property type="match status" value="1"/>
</dbReference>
<gene>
    <name evidence="9" type="ORF">L3049_07480</name>
</gene>
<dbReference type="InterPro" id="IPR003838">
    <property type="entry name" value="ABC3_permease_C"/>
</dbReference>
<keyword evidence="2" id="KW-1003">Cell membrane</keyword>
<protein>
    <submittedName>
        <fullName evidence="9">ABC transporter permease</fullName>
    </submittedName>
</protein>
<dbReference type="Pfam" id="PF12704">
    <property type="entry name" value="MacB_PCD"/>
    <property type="match status" value="2"/>
</dbReference>
<feature type="transmembrane region" description="Helical" evidence="6">
    <location>
        <begin position="21"/>
        <end position="41"/>
    </location>
</feature>
<evidence type="ECO:0000256" key="6">
    <source>
        <dbReference type="SAM" id="Phobius"/>
    </source>
</evidence>
<keyword evidence="3 6" id="KW-0812">Transmembrane</keyword>
<keyword evidence="4 6" id="KW-1133">Transmembrane helix</keyword>
<evidence type="ECO:0000259" key="7">
    <source>
        <dbReference type="Pfam" id="PF02687"/>
    </source>
</evidence>
<evidence type="ECO:0000256" key="3">
    <source>
        <dbReference type="ARBA" id="ARBA00022692"/>
    </source>
</evidence>
<feature type="domain" description="ABC3 transporter permease C-terminal" evidence="7">
    <location>
        <begin position="280"/>
        <end position="393"/>
    </location>
</feature>
<evidence type="ECO:0000256" key="4">
    <source>
        <dbReference type="ARBA" id="ARBA00022989"/>
    </source>
</evidence>
<feature type="transmembrane region" description="Helical" evidence="6">
    <location>
        <begin position="745"/>
        <end position="767"/>
    </location>
</feature>
<dbReference type="InterPro" id="IPR025857">
    <property type="entry name" value="MacB_PCD"/>
</dbReference>
<feature type="transmembrane region" description="Helical" evidence="6">
    <location>
        <begin position="368"/>
        <end position="391"/>
    </location>
</feature>
<evidence type="ECO:0000256" key="1">
    <source>
        <dbReference type="ARBA" id="ARBA00004651"/>
    </source>
</evidence>
<evidence type="ECO:0000259" key="8">
    <source>
        <dbReference type="Pfam" id="PF12704"/>
    </source>
</evidence>
<comment type="caution">
    <text evidence="9">The sequence shown here is derived from an EMBL/GenBank/DDBJ whole genome shotgun (WGS) entry which is preliminary data.</text>
</comment>
<dbReference type="PANTHER" id="PTHR30572:SF18">
    <property type="entry name" value="ABC-TYPE MACROLIDE FAMILY EXPORT SYSTEM PERMEASE COMPONENT 2"/>
    <property type="match status" value="1"/>
</dbReference>
<feature type="transmembrane region" description="Helical" evidence="6">
    <location>
        <begin position="412"/>
        <end position="437"/>
    </location>
</feature>
<feature type="transmembrane region" description="Helical" evidence="6">
    <location>
        <begin position="277"/>
        <end position="296"/>
    </location>
</feature>
<dbReference type="InterPro" id="IPR050250">
    <property type="entry name" value="Macrolide_Exporter_MacB"/>
</dbReference>
<evidence type="ECO:0000256" key="2">
    <source>
        <dbReference type="ARBA" id="ARBA00022475"/>
    </source>
</evidence>
<sequence>MFLFNLKIAYQNLIRNKGYSFINIFGLAIGMACTILLLLWVNHEMSFDKFHKKDKQLFQIVNWQTYSGQEYGWGSIPGKLVDALKEEIPEIVRGTNYNGWGDNSLVFINGIKNYEKVMHADADFFQMFSFPLLKGSPDKVFEDPFSLVISEKMAKKYFGDKDPIGQVVQFDTKYDLTITGVLKNLPSNSNFKFDFIAPFKFKKKEWKYWENWGSHTYSGFVELDANANPDTVSEKLRTFYVDNVDPESTERISLFPVSKTHLYSLEGKETNLKNIRIFLIIALFILLIACFNFMNLSTARASKRAKEIGLKKAIGSSKPQLIWQFLFESVLVSFIAINFAIILVRLFIPEFNSILGQRLQLNYTDWKFLSIMLSVVLFTGLFAGAYPAFYITSYKTIEVLKGVTSSGKKATAFRKVLVVLQFTLTVFLLICTLTITLQTKYLKTASTGIDKSNVAFVVLNGNMNENRESIKEELSKDPSILCSTFGSDLPTSLGSNGGGYEWNNDETTKDVLVHMYYSDPDFIDVYKTPLVEGRFFNKDHFEADSLTLVINETFAKMINQNSVIDNTIVHWGSNKRIIGVVKDFNFRGLQQKIGPMAFIPSYHYNFLAVKIETNSNSRSLAHIEKVCQKYNPGFPTIINFLEDNYTSQYKEEDSTIAILKYFTILTILISCLGLFGLASFMAEEKTKEIGVRKVLGATVYNLVALFSKEFTKWVILANIIAWPIAWYIMDYYLSKYAFHIDMPWWVFLSVAMLVFAISIITVAYQSWKSATQNPIKSLKYE</sequence>
<feature type="domain" description="MacB-like periplasmic core" evidence="8">
    <location>
        <begin position="508"/>
        <end position="614"/>
    </location>
</feature>
<organism evidence="9 10">
    <name type="scientific">Paralabilibaculum antarcticum</name>
    <dbReference type="NCBI Taxonomy" id="2912572"/>
    <lineage>
        <taxon>Bacteria</taxon>
        <taxon>Pseudomonadati</taxon>
        <taxon>Bacteroidota</taxon>
        <taxon>Bacteroidia</taxon>
        <taxon>Marinilabiliales</taxon>
        <taxon>Marinifilaceae</taxon>
        <taxon>Paralabilibaculum</taxon>
    </lineage>
</organism>
<evidence type="ECO:0000313" key="10">
    <source>
        <dbReference type="Proteomes" id="UP001528920"/>
    </source>
</evidence>
<reference evidence="9 10" key="1">
    <citation type="submission" date="2022-01" db="EMBL/GenBank/DDBJ databases">
        <title>Labilibaculum sp. nov, a marine bacterium isolated from Antarctica.</title>
        <authorList>
            <person name="Dai W."/>
        </authorList>
    </citation>
    <scope>NUCLEOTIDE SEQUENCE [LARGE SCALE GENOMIC DNA]</scope>
    <source>
        <strain evidence="9 10">DW002</strain>
    </source>
</reference>
<accession>A0ABT5VQZ4</accession>
<feature type="transmembrane region" description="Helical" evidence="6">
    <location>
        <begin position="658"/>
        <end position="678"/>
    </location>
</feature>
<evidence type="ECO:0000256" key="5">
    <source>
        <dbReference type="ARBA" id="ARBA00023136"/>
    </source>
</evidence>
<feature type="domain" description="ABC3 transporter permease C-terminal" evidence="7">
    <location>
        <begin position="662"/>
        <end position="774"/>
    </location>
</feature>